<dbReference type="InterPro" id="IPR038770">
    <property type="entry name" value="Na+/solute_symporter_sf"/>
</dbReference>
<feature type="transmembrane region" description="Helical" evidence="5">
    <location>
        <begin position="251"/>
        <end position="272"/>
    </location>
</feature>
<organism evidence="7 8">
    <name type="scientific">Spraguea lophii (strain 42_110)</name>
    <name type="common">Microsporidian parasite</name>
    <dbReference type="NCBI Taxonomy" id="1358809"/>
    <lineage>
        <taxon>Eukaryota</taxon>
        <taxon>Fungi</taxon>
        <taxon>Fungi incertae sedis</taxon>
        <taxon>Microsporidia</taxon>
        <taxon>Spragueidae</taxon>
        <taxon>Spraguea</taxon>
    </lineage>
</organism>
<feature type="domain" description="Cation/H+ exchanger transmembrane" evidence="6">
    <location>
        <begin position="15"/>
        <end position="389"/>
    </location>
</feature>
<keyword evidence="2 5" id="KW-0812">Transmembrane</keyword>
<dbReference type="InterPro" id="IPR006153">
    <property type="entry name" value="Cation/H_exchanger_TM"/>
</dbReference>
<comment type="subcellular location">
    <subcellularLocation>
        <location evidence="1">Membrane</location>
        <topology evidence="1">Multi-pass membrane protein</topology>
    </subcellularLocation>
</comment>
<feature type="transmembrane region" description="Helical" evidence="5">
    <location>
        <begin position="284"/>
        <end position="302"/>
    </location>
</feature>
<dbReference type="GO" id="GO:0042391">
    <property type="term" value="P:regulation of membrane potential"/>
    <property type="evidence" value="ECO:0007669"/>
    <property type="project" value="InterPro"/>
</dbReference>
<dbReference type="STRING" id="1358809.S7W9N1"/>
<dbReference type="Proteomes" id="UP000014978">
    <property type="component" value="Unassembled WGS sequence"/>
</dbReference>
<evidence type="ECO:0000256" key="1">
    <source>
        <dbReference type="ARBA" id="ARBA00004141"/>
    </source>
</evidence>
<dbReference type="Gene3D" id="1.20.1530.20">
    <property type="match status" value="1"/>
</dbReference>
<accession>S7W9N1</accession>
<feature type="transmembrane region" description="Helical" evidence="5">
    <location>
        <begin position="92"/>
        <end position="115"/>
    </location>
</feature>
<name>S7W9N1_SPRLO</name>
<gene>
    <name evidence="7" type="ORF">SLOPH_1384</name>
</gene>
<evidence type="ECO:0000256" key="4">
    <source>
        <dbReference type="ARBA" id="ARBA00023136"/>
    </source>
</evidence>
<protein>
    <submittedName>
        <fullName evidence="7">Na+ H+ antiporter</fullName>
    </submittedName>
</protein>
<feature type="transmembrane region" description="Helical" evidence="5">
    <location>
        <begin position="190"/>
        <end position="213"/>
    </location>
</feature>
<evidence type="ECO:0000313" key="8">
    <source>
        <dbReference type="Proteomes" id="UP000014978"/>
    </source>
</evidence>
<dbReference type="Pfam" id="PF00999">
    <property type="entry name" value="Na_H_Exchanger"/>
    <property type="match status" value="1"/>
</dbReference>
<reference evidence="8" key="1">
    <citation type="journal article" date="2013" name="PLoS Genet.">
        <title>The genome of Spraguea lophii and the basis of host-microsporidian interactions.</title>
        <authorList>
            <person name="Campbell S.E."/>
            <person name="Williams T.A."/>
            <person name="Yousuf A."/>
            <person name="Soanes D.M."/>
            <person name="Paszkiewicz K.H."/>
            <person name="Williams B.A.P."/>
        </authorList>
    </citation>
    <scope>NUCLEOTIDE SEQUENCE [LARGE SCALE GENOMIC DNA]</scope>
    <source>
        <strain evidence="8">42_110</strain>
    </source>
</reference>
<evidence type="ECO:0000256" key="5">
    <source>
        <dbReference type="SAM" id="Phobius"/>
    </source>
</evidence>
<dbReference type="FunCoup" id="S7W9N1">
    <property type="interactions" value="20"/>
</dbReference>
<dbReference type="AlphaFoldDB" id="S7W9N1"/>
<dbReference type="OrthoDB" id="2190219at2759"/>
<comment type="caution">
    <text evidence="7">The sequence shown here is derived from an EMBL/GenBank/DDBJ whole genome shotgun (WGS) entry which is preliminary data.</text>
</comment>
<dbReference type="OMA" id="AMWFGPK"/>
<keyword evidence="3 5" id="KW-1133">Transmembrane helix</keyword>
<feature type="transmembrane region" description="Helical" evidence="5">
    <location>
        <begin position="59"/>
        <end position="80"/>
    </location>
</feature>
<dbReference type="VEuPathDB" id="MicrosporidiaDB:SLOPH_1384"/>
<dbReference type="HOGENOM" id="CLU_008635_5_0_1"/>
<sequence>MDSYFVLCFLSLFILVFGLVSNFVKERLFISEPIVSILFGMFLGENGIDLDVKHFATKYTLYTFAKVVLCIQTMTAAMSLPHGYVMRNIKSLVVLIFFVAMLKYIISFTIVYIFTGFDVKISFAIAACLTPTDPILSSSIVKSKFADENVPVRLRHLLSAESGLNDGIGLALLFFPFIFQGNILLNIKTYVFHILIYKCIFAAILGILIGYISRKALKYCYSNDLVGIESFLIYGIALTFFVLGLMEVLGISELIGIFFTGTLFAYDEWFVLETRESRLQEVTDTLFSSSFFVFFGANINFSKISLRYLISAILILLLRRIIPILLFYKLIPQIHNKKEALFIGWFGPIGVGALFYSLFIDRIHNTNTIDYVSVIVLTSTIAHGLTIPLIKLSYKHDRTFFHNNIPTRIYTVSNDSGI</sequence>
<feature type="transmembrane region" description="Helical" evidence="5">
    <location>
        <begin position="162"/>
        <end position="184"/>
    </location>
</feature>
<dbReference type="GO" id="GO:0120029">
    <property type="term" value="P:proton export across plasma membrane"/>
    <property type="evidence" value="ECO:0007669"/>
    <property type="project" value="InterPro"/>
</dbReference>
<proteinExistence type="predicted"/>
<keyword evidence="4 5" id="KW-0472">Membrane</keyword>
<dbReference type="GO" id="GO:0015385">
    <property type="term" value="F:sodium:proton antiporter activity"/>
    <property type="evidence" value="ECO:0007669"/>
    <property type="project" value="InterPro"/>
</dbReference>
<feature type="transmembrane region" description="Helical" evidence="5">
    <location>
        <begin position="308"/>
        <end position="328"/>
    </location>
</feature>
<dbReference type="InParanoid" id="S7W9N1"/>
<dbReference type="GO" id="GO:0005886">
    <property type="term" value="C:plasma membrane"/>
    <property type="evidence" value="ECO:0007669"/>
    <property type="project" value="InterPro"/>
</dbReference>
<feature type="transmembrane region" description="Helical" evidence="5">
    <location>
        <begin position="371"/>
        <end position="390"/>
    </location>
</feature>
<evidence type="ECO:0000313" key="7">
    <source>
        <dbReference type="EMBL" id="EPR78457.1"/>
    </source>
</evidence>
<evidence type="ECO:0000256" key="2">
    <source>
        <dbReference type="ARBA" id="ARBA00022692"/>
    </source>
</evidence>
<dbReference type="PANTHER" id="PTHR31382">
    <property type="entry name" value="NA(+)/H(+) ANTIPORTER"/>
    <property type="match status" value="1"/>
</dbReference>
<evidence type="ECO:0000259" key="6">
    <source>
        <dbReference type="Pfam" id="PF00999"/>
    </source>
</evidence>
<dbReference type="GO" id="GO:0036376">
    <property type="term" value="P:sodium ion export across plasma membrane"/>
    <property type="evidence" value="ECO:0007669"/>
    <property type="project" value="InterPro"/>
</dbReference>
<evidence type="ECO:0000256" key="3">
    <source>
        <dbReference type="ARBA" id="ARBA00022989"/>
    </source>
</evidence>
<keyword evidence="8" id="KW-1185">Reference proteome</keyword>
<feature type="transmembrane region" description="Helical" evidence="5">
    <location>
        <begin position="340"/>
        <end position="359"/>
    </location>
</feature>
<dbReference type="EMBL" id="ATCN01000770">
    <property type="protein sequence ID" value="EPR78457.1"/>
    <property type="molecule type" value="Genomic_DNA"/>
</dbReference>
<feature type="transmembrane region" description="Helical" evidence="5">
    <location>
        <begin position="225"/>
        <end position="245"/>
    </location>
</feature>
<dbReference type="PANTHER" id="PTHR31382:SF1">
    <property type="entry name" value="SODIUM ION_PROTON EXCHANGER (EUROFUNG)"/>
    <property type="match status" value="1"/>
</dbReference>
<dbReference type="InterPro" id="IPR004712">
    <property type="entry name" value="Na+/H+_antiporter_fungi"/>
</dbReference>